<feature type="domain" description="Copper amine oxidase-like N-terminal" evidence="3">
    <location>
        <begin position="457"/>
        <end position="567"/>
    </location>
</feature>
<dbReference type="SUPFAM" id="SSF55383">
    <property type="entry name" value="Copper amine oxidase, domain N"/>
    <property type="match status" value="1"/>
</dbReference>
<comment type="caution">
    <text evidence="4">The sequence shown here is derived from an EMBL/GenBank/DDBJ whole genome shotgun (WGS) entry which is preliminary data.</text>
</comment>
<dbReference type="Pfam" id="PF07833">
    <property type="entry name" value="Cu_amine_oxidN1"/>
    <property type="match status" value="1"/>
</dbReference>
<dbReference type="Gene3D" id="3.30.457.10">
    <property type="entry name" value="Copper amine oxidase-like, N-terminal domain"/>
    <property type="match status" value="1"/>
</dbReference>
<evidence type="ECO:0000313" key="4">
    <source>
        <dbReference type="EMBL" id="EFM25694.1"/>
    </source>
</evidence>
<protein>
    <submittedName>
        <fullName evidence="4">Copper amine oxidase domain protein</fullName>
    </submittedName>
</protein>
<gene>
    <name evidence="4" type="ORF">HMPREF9225_0679</name>
</gene>
<dbReference type="Proteomes" id="UP000003280">
    <property type="component" value="Unassembled WGS sequence"/>
</dbReference>
<keyword evidence="5" id="KW-1185">Reference proteome</keyword>
<evidence type="ECO:0000259" key="3">
    <source>
        <dbReference type="Pfam" id="PF07833"/>
    </source>
</evidence>
<evidence type="ECO:0000256" key="2">
    <source>
        <dbReference type="SAM" id="SignalP"/>
    </source>
</evidence>
<proteinExistence type="predicted"/>
<dbReference type="InterPro" id="IPR012854">
    <property type="entry name" value="Cu_amine_oxidase-like_N"/>
</dbReference>
<dbReference type="SUPFAM" id="SSF49464">
    <property type="entry name" value="Carboxypeptidase regulatory domain-like"/>
    <property type="match status" value="1"/>
</dbReference>
<organism evidence="4 5">
    <name type="scientific">Peptoniphilus duerdenii ATCC BAA-1640</name>
    <dbReference type="NCBI Taxonomy" id="862517"/>
    <lineage>
        <taxon>Bacteria</taxon>
        <taxon>Bacillati</taxon>
        <taxon>Bacillota</taxon>
        <taxon>Tissierellia</taxon>
        <taxon>Tissierellales</taxon>
        <taxon>Peptoniphilaceae</taxon>
        <taxon>Peptoniphilus</taxon>
    </lineage>
</organism>
<name>E0NKJ0_9FIRM</name>
<dbReference type="EMBL" id="AEEH01000027">
    <property type="protein sequence ID" value="EFM25694.1"/>
    <property type="molecule type" value="Genomic_DNA"/>
</dbReference>
<keyword evidence="2" id="KW-0732">Signal</keyword>
<feature type="signal peptide" evidence="2">
    <location>
        <begin position="1"/>
        <end position="29"/>
    </location>
</feature>
<reference evidence="4 5" key="1">
    <citation type="submission" date="2010-07" db="EMBL/GenBank/DDBJ databases">
        <authorList>
            <person name="Muzny D."/>
            <person name="Qin X."/>
            <person name="Deng J."/>
            <person name="Jiang H."/>
            <person name="Liu Y."/>
            <person name="Qu J."/>
            <person name="Song X.-Z."/>
            <person name="Zhang L."/>
            <person name="Thornton R."/>
            <person name="Coyle M."/>
            <person name="Francisco L."/>
            <person name="Jackson L."/>
            <person name="Javaid M."/>
            <person name="Korchina V."/>
            <person name="Kovar C."/>
            <person name="Mata R."/>
            <person name="Mathew T."/>
            <person name="Ngo R."/>
            <person name="Nguyen L."/>
            <person name="Nguyen N."/>
            <person name="Okwuonu G."/>
            <person name="Ongeri F."/>
            <person name="Pham C."/>
            <person name="Simmons D."/>
            <person name="Wilczek-Boney K."/>
            <person name="Hale W."/>
            <person name="Jakkamsetti A."/>
            <person name="Pham P."/>
            <person name="Ruth R."/>
            <person name="San Lucas F."/>
            <person name="Warren J."/>
            <person name="Zhang J."/>
            <person name="Zhao Z."/>
            <person name="Zhou C."/>
            <person name="Zhu D."/>
            <person name="Lee S."/>
            <person name="Bess C."/>
            <person name="Blankenburg K."/>
            <person name="Forbes L."/>
            <person name="Fu Q."/>
            <person name="Gubbala S."/>
            <person name="Hirani K."/>
            <person name="Jayaseelan J.C."/>
            <person name="Lara F."/>
            <person name="Munidasa M."/>
            <person name="Palculict T."/>
            <person name="Patil S."/>
            <person name="Pu L.-L."/>
            <person name="Saada N."/>
            <person name="Tang L."/>
            <person name="Weissenberger G."/>
            <person name="Zhu Y."/>
            <person name="Hemphill L."/>
            <person name="Shang Y."/>
            <person name="Youmans B."/>
            <person name="Ayvaz T."/>
            <person name="Ross M."/>
            <person name="Santibanez J."/>
            <person name="Aqrawi P."/>
            <person name="Gross S."/>
            <person name="Joshi V."/>
            <person name="Fowler G."/>
            <person name="Nazareth L."/>
            <person name="Reid J."/>
            <person name="Worley K."/>
            <person name="Petrosino J."/>
            <person name="Highlander S."/>
            <person name="Gibbs R."/>
        </authorList>
    </citation>
    <scope>NUCLEOTIDE SEQUENCE [LARGE SCALE GENOMIC DNA]</scope>
    <source>
        <strain evidence="4 5">ATCC BAA-1640</strain>
    </source>
</reference>
<dbReference type="OrthoDB" id="1696951at2"/>
<feature type="compositionally biased region" description="Polar residues" evidence="1">
    <location>
        <begin position="36"/>
        <end position="46"/>
    </location>
</feature>
<evidence type="ECO:0000256" key="1">
    <source>
        <dbReference type="SAM" id="MobiDB-lite"/>
    </source>
</evidence>
<dbReference type="RefSeq" id="WP_008901494.1">
    <property type="nucleotide sequence ID" value="NZ_GL397071.1"/>
</dbReference>
<dbReference type="HOGENOM" id="CLU_474750_0_0_9"/>
<accession>E0NKJ0</accession>
<dbReference type="AlphaFoldDB" id="E0NKJ0"/>
<sequence>MKTKNSKKVLALILSFFMILTVLPFNVMASGEETGTEPQPTLTAPGSGNDDVDQSGGQEDPVAKAKDAAKIAIDAEAAKATEVIKNIADPTKRAEQETALNTAVAAAKTEIGKAQDENGVNTTKAAELEKISKVQAAAQEIVNQEKAAAAKELRVTTNVYYDAITGKVVDGNNNPVKDALVKVLGRTTYTDKDGNFTFNMTSESGNYYCGYYGYYWKDYPYNSYKVDTSRGSYSGNNGSYARYYFLVDGNGTIVDSIYANANSSYYLRGESNKTYTVYVSEYGYGYGYGYDNYKYYDKYYNRYYNPNTSWAYNEKLTASKAGYTDATATLYNVTNNSWLYTTCYEYGYPYGYDRVIYPSALSLSGNGTIVSGKVGVSYLPIYVYRNGVFLGSGNADVNGYFSIGLNSRVSSTSDLTFYAYGKGAVAPEKKSEKADHGVIPVKSTVVIGSTKLIKNINGVEADVNMDVAPFIKDGRTMLPLRYIAEALGFKVDWDRATRTVTLTDKEFKVQIPVETNKIIVNGSTYYSDANPVLRNGRTMLPVANIARALGLKDGTDILWDANTRVATITRLVKY</sequence>
<feature type="chain" id="PRO_5003138047" evidence="2">
    <location>
        <begin position="30"/>
        <end position="574"/>
    </location>
</feature>
<dbReference type="InterPro" id="IPR036582">
    <property type="entry name" value="Mao_N_sf"/>
</dbReference>
<evidence type="ECO:0000313" key="5">
    <source>
        <dbReference type="Proteomes" id="UP000003280"/>
    </source>
</evidence>
<dbReference type="eggNOG" id="COG5009">
    <property type="taxonomic scope" value="Bacteria"/>
</dbReference>
<dbReference type="InterPro" id="IPR008969">
    <property type="entry name" value="CarboxyPept-like_regulatory"/>
</dbReference>
<dbReference type="STRING" id="862517.HMPREF9225_0679"/>
<feature type="region of interest" description="Disordered" evidence="1">
    <location>
        <begin position="31"/>
        <end position="65"/>
    </location>
</feature>